<evidence type="ECO:0000313" key="1">
    <source>
        <dbReference type="EMBL" id="TGD75084.1"/>
    </source>
</evidence>
<name>A0A4Z0M6F9_9GAMM</name>
<keyword evidence="2" id="KW-1185">Reference proteome</keyword>
<reference evidence="1 2" key="1">
    <citation type="submission" date="2019-04" db="EMBL/GenBank/DDBJ databases">
        <title>Taxonomy of novel Haliea sp. from mangrove soil of West Coast of India.</title>
        <authorList>
            <person name="Verma A."/>
            <person name="Kumar P."/>
            <person name="Krishnamurthi S."/>
        </authorList>
    </citation>
    <scope>NUCLEOTIDE SEQUENCE [LARGE SCALE GENOMIC DNA]</scope>
    <source>
        <strain evidence="1 2">SAOS-164</strain>
    </source>
</reference>
<gene>
    <name evidence="1" type="ORF">E4634_03480</name>
</gene>
<organism evidence="1 2">
    <name type="scientific">Mangrovimicrobium sediminis</name>
    <dbReference type="NCBI Taxonomy" id="2562682"/>
    <lineage>
        <taxon>Bacteria</taxon>
        <taxon>Pseudomonadati</taxon>
        <taxon>Pseudomonadota</taxon>
        <taxon>Gammaproteobacteria</taxon>
        <taxon>Cellvibrionales</taxon>
        <taxon>Halieaceae</taxon>
        <taxon>Mangrovimicrobium</taxon>
    </lineage>
</organism>
<proteinExistence type="predicted"/>
<sequence length="122" mass="13458">MLWLQSFFDNTPAPGEPVNPWSLRKSPRIKSLLIRVAAQLDDAHWRVDASARTNPDGIYLTHPADTALRAYLHVHGQQAGRAGLHLEFPPVDGQGPTYETYEDLTPARLGDMLAAHFCTAGV</sequence>
<protein>
    <submittedName>
        <fullName evidence="1">Uncharacterized protein</fullName>
    </submittedName>
</protein>
<dbReference type="OrthoDB" id="5569134at2"/>
<evidence type="ECO:0000313" key="2">
    <source>
        <dbReference type="Proteomes" id="UP000298050"/>
    </source>
</evidence>
<dbReference type="Proteomes" id="UP000298050">
    <property type="component" value="Unassembled WGS sequence"/>
</dbReference>
<dbReference type="EMBL" id="SRLE01000004">
    <property type="protein sequence ID" value="TGD75084.1"/>
    <property type="molecule type" value="Genomic_DNA"/>
</dbReference>
<dbReference type="AlphaFoldDB" id="A0A4Z0M6F9"/>
<dbReference type="RefSeq" id="WP_135441225.1">
    <property type="nucleotide sequence ID" value="NZ_SRLE01000004.1"/>
</dbReference>
<comment type="caution">
    <text evidence="1">The sequence shown here is derived from an EMBL/GenBank/DDBJ whole genome shotgun (WGS) entry which is preliminary data.</text>
</comment>
<accession>A0A4Z0M6F9</accession>